<feature type="compositionally biased region" description="Basic and acidic residues" evidence="1">
    <location>
        <begin position="51"/>
        <end position="62"/>
    </location>
</feature>
<evidence type="ECO:0000256" key="1">
    <source>
        <dbReference type="SAM" id="MobiDB-lite"/>
    </source>
</evidence>
<dbReference type="InParanoid" id="A0A0H2R3I0"/>
<reference evidence="2 3" key="1">
    <citation type="submission" date="2015-04" db="EMBL/GenBank/DDBJ databases">
        <title>Complete genome sequence of Schizopora paradoxa KUC8140, a cosmopolitan wood degrader in East Asia.</title>
        <authorList>
            <consortium name="DOE Joint Genome Institute"/>
            <person name="Min B."/>
            <person name="Park H."/>
            <person name="Jang Y."/>
            <person name="Kim J.-J."/>
            <person name="Kim K.H."/>
            <person name="Pangilinan J."/>
            <person name="Lipzen A."/>
            <person name="Riley R."/>
            <person name="Grigoriev I.V."/>
            <person name="Spatafora J.W."/>
            <person name="Choi I.-G."/>
        </authorList>
    </citation>
    <scope>NUCLEOTIDE SEQUENCE [LARGE SCALE GENOMIC DNA]</scope>
    <source>
        <strain evidence="2 3">KUC8140</strain>
    </source>
</reference>
<organism evidence="2 3">
    <name type="scientific">Schizopora paradoxa</name>
    <dbReference type="NCBI Taxonomy" id="27342"/>
    <lineage>
        <taxon>Eukaryota</taxon>
        <taxon>Fungi</taxon>
        <taxon>Dikarya</taxon>
        <taxon>Basidiomycota</taxon>
        <taxon>Agaricomycotina</taxon>
        <taxon>Agaricomycetes</taxon>
        <taxon>Hymenochaetales</taxon>
        <taxon>Schizoporaceae</taxon>
        <taxon>Schizopora</taxon>
    </lineage>
</organism>
<dbReference type="EMBL" id="KQ086792">
    <property type="protein sequence ID" value="KLO04008.1"/>
    <property type="molecule type" value="Genomic_DNA"/>
</dbReference>
<gene>
    <name evidence="2" type="ORF">SCHPADRAFT_948081</name>
</gene>
<evidence type="ECO:0000313" key="3">
    <source>
        <dbReference type="Proteomes" id="UP000053477"/>
    </source>
</evidence>
<dbReference type="Proteomes" id="UP000053477">
    <property type="component" value="Unassembled WGS sequence"/>
</dbReference>
<name>A0A0H2R3I0_9AGAM</name>
<dbReference type="AlphaFoldDB" id="A0A0H2R3I0"/>
<proteinExistence type="predicted"/>
<feature type="region of interest" description="Disordered" evidence="1">
    <location>
        <begin position="51"/>
        <end position="126"/>
    </location>
</feature>
<sequence length="126" mass="13706">MACVDGEDLEILITRLRDVRPLLDAALLFPFPSACTPPTLPLVVFERALARSRDVSTSRERPPTPPPSAPCTIQLPAHTPRPPLSSSDRPASRCRDVSTPREQPHTPSSVHYPRPPLAVLTSGITT</sequence>
<feature type="compositionally biased region" description="Basic and acidic residues" evidence="1">
    <location>
        <begin position="90"/>
        <end position="104"/>
    </location>
</feature>
<accession>A0A0H2R3I0</accession>
<protein>
    <submittedName>
        <fullName evidence="2">Uncharacterized protein</fullName>
    </submittedName>
</protein>
<evidence type="ECO:0000313" key="2">
    <source>
        <dbReference type="EMBL" id="KLO04008.1"/>
    </source>
</evidence>
<keyword evidence="3" id="KW-1185">Reference proteome</keyword>